<feature type="non-terminal residue" evidence="3">
    <location>
        <position position="1"/>
    </location>
</feature>
<accession>A0A6A4M503</accession>
<keyword evidence="4" id="KW-1185">Reference proteome</keyword>
<dbReference type="PANTHER" id="PTHR33736:SF18">
    <property type="entry name" value="F-BOX DOMAIN-CONTAINING PROTEIN"/>
    <property type="match status" value="1"/>
</dbReference>
<name>A0A6A4M503_9ERIC</name>
<keyword evidence="2" id="KW-0812">Transmembrane</keyword>
<dbReference type="OrthoDB" id="671172at2759"/>
<evidence type="ECO:0000313" key="3">
    <source>
        <dbReference type="EMBL" id="KAE9463364.1"/>
    </source>
</evidence>
<gene>
    <name evidence="3" type="ORF">C3L33_04734</name>
</gene>
<comment type="caution">
    <text evidence="3">The sequence shown here is derived from an EMBL/GenBank/DDBJ whole genome shotgun (WGS) entry which is preliminary data.</text>
</comment>
<evidence type="ECO:0000256" key="2">
    <source>
        <dbReference type="SAM" id="Phobius"/>
    </source>
</evidence>
<evidence type="ECO:0000313" key="4">
    <source>
        <dbReference type="Proteomes" id="UP000428333"/>
    </source>
</evidence>
<feature type="region of interest" description="Disordered" evidence="1">
    <location>
        <begin position="16"/>
        <end position="60"/>
    </location>
</feature>
<reference evidence="3 4" key="1">
    <citation type="journal article" date="2019" name="Genome Biol. Evol.">
        <title>The Rhododendron genome and chromosomal organization provide insight into shared whole-genome duplications across the heath family (Ericaceae).</title>
        <authorList>
            <person name="Soza V.L."/>
            <person name="Lindsley D."/>
            <person name="Waalkes A."/>
            <person name="Ramage E."/>
            <person name="Patwardhan R.P."/>
            <person name="Burton J.N."/>
            <person name="Adey A."/>
            <person name="Kumar A."/>
            <person name="Qiu R."/>
            <person name="Shendure J."/>
            <person name="Hall B."/>
        </authorList>
    </citation>
    <scope>NUCLEOTIDE SEQUENCE [LARGE SCALE GENOMIC DNA]</scope>
    <source>
        <strain evidence="3">RSF 1966-606</strain>
    </source>
</reference>
<dbReference type="InterPro" id="IPR045283">
    <property type="entry name" value="AT3G44326-like"/>
</dbReference>
<organism evidence="3 4">
    <name type="scientific">Rhododendron williamsianum</name>
    <dbReference type="NCBI Taxonomy" id="262921"/>
    <lineage>
        <taxon>Eukaryota</taxon>
        <taxon>Viridiplantae</taxon>
        <taxon>Streptophyta</taxon>
        <taxon>Embryophyta</taxon>
        <taxon>Tracheophyta</taxon>
        <taxon>Spermatophyta</taxon>
        <taxon>Magnoliopsida</taxon>
        <taxon>eudicotyledons</taxon>
        <taxon>Gunneridae</taxon>
        <taxon>Pentapetalae</taxon>
        <taxon>asterids</taxon>
        <taxon>Ericales</taxon>
        <taxon>Ericaceae</taxon>
        <taxon>Ericoideae</taxon>
        <taxon>Rhodoreae</taxon>
        <taxon>Rhododendron</taxon>
    </lineage>
</organism>
<keyword evidence="2" id="KW-0472">Membrane</keyword>
<sequence length="359" mass="40678">MPKTLVLYNILPHSSNGERNGWGRYPNHPRPRRCHDDLRRPPGHPPDPHPHPAGRPNTRLRRLRLVPTPRPLHPRNPLATNLPPHLALHRRPTRPPPHIFLPLRPPLLLLRLIPISRRPPPVKTQSRPPPAYIISAVDIRYQNQLILSKVHVAETESDPSLPFRVGLLGPKEAAPMPVNLDIREDKCLCNLEENLTLSWILIDPTRTRAADVSSRRPVLVRRNWLANDVELRYATVLSGGELVQCLVAVTCGGGGTGLAVGEVRLDVEDMEGKKLGWKSLGAAVEGGRKRRGGKGEERERYEGWWREERERRQRKRRRESRRVTVLFVTPVVILLSVLVSVLVFVGIKFLQLLVSPFNG</sequence>
<keyword evidence="2" id="KW-1133">Transmembrane helix</keyword>
<protein>
    <submittedName>
        <fullName evidence="3">Uncharacterized protein</fullName>
    </submittedName>
</protein>
<dbReference type="PANTHER" id="PTHR33736">
    <property type="entry name" value="F-BOX PROTEIN-RELATED"/>
    <property type="match status" value="1"/>
</dbReference>
<feature type="transmembrane region" description="Helical" evidence="2">
    <location>
        <begin position="323"/>
        <end position="347"/>
    </location>
</feature>
<proteinExistence type="predicted"/>
<dbReference type="AlphaFoldDB" id="A0A6A4M503"/>
<feature type="compositionally biased region" description="Basic and acidic residues" evidence="1">
    <location>
        <begin position="34"/>
        <end position="50"/>
    </location>
</feature>
<dbReference type="Proteomes" id="UP000428333">
    <property type="component" value="Linkage Group LG03"/>
</dbReference>
<dbReference type="EMBL" id="QEFC01000574">
    <property type="protein sequence ID" value="KAE9463364.1"/>
    <property type="molecule type" value="Genomic_DNA"/>
</dbReference>
<evidence type="ECO:0000256" key="1">
    <source>
        <dbReference type="SAM" id="MobiDB-lite"/>
    </source>
</evidence>